<accession>A0ABR4P1I7</accession>
<proteinExistence type="inferred from homology"/>
<evidence type="ECO:0000256" key="3">
    <source>
        <dbReference type="ARBA" id="ARBA00022777"/>
    </source>
</evidence>
<keyword evidence="2" id="KW-0808">Transferase</keyword>
<keyword evidence="5" id="KW-1185">Reference proteome</keyword>
<dbReference type="Gene3D" id="3.40.50.10350">
    <property type="entry name" value="Glycerate kinase, domain 1"/>
    <property type="match status" value="1"/>
</dbReference>
<dbReference type="PANTHER" id="PTHR21599">
    <property type="entry name" value="GLYCERATE KINASE"/>
    <property type="match status" value="1"/>
</dbReference>
<dbReference type="Gene3D" id="3.90.1510.10">
    <property type="entry name" value="Glycerate kinase, domain 2"/>
    <property type="match status" value="1"/>
</dbReference>
<sequence length="442" mass="46171">MQPLNDAKDELKILIAPSGFKESLSPESAADCIEDGILRVLPQATIKKMPLVDGGEGFAKALVASTSGELKYLTVTGPIGEPINSHYGILGECSIPTAVVEMAAAAGLGLVPKDMRDPGLTTTYGVGELIVAALEEGVERIIIGCGDSGTSDGGAGALQALGVRLLDIDGIELPRAGGGYDLAQLDSVDMSGTHAGLKKTQIDVACNWHNVLCGARGVARVFGPQKGATPEQVERLAAAFDKYAGVMHDVLERDISHAPGGGASGGLGAGLMLAGATLSSRYELIMSYFDLDTFIDACQLVITAEGSLDDQTPHGKIPAHVAALAKKRGLPIIALAGTIGPRAQVNYEAGIDAYTSILQRPVSLEGAICDSERLLRDAAENMIRMVLVGRQLSRAGPGVKPDAIASQVADKPRQSFCLTRSRPRIRASVLLRPFHLVAGYFV</sequence>
<dbReference type="Proteomes" id="UP001629113">
    <property type="component" value="Unassembled WGS sequence"/>
</dbReference>
<organism evidence="4 5">
    <name type="scientific">Phlyctema vagabunda</name>
    <dbReference type="NCBI Taxonomy" id="108571"/>
    <lineage>
        <taxon>Eukaryota</taxon>
        <taxon>Fungi</taxon>
        <taxon>Dikarya</taxon>
        <taxon>Ascomycota</taxon>
        <taxon>Pezizomycotina</taxon>
        <taxon>Leotiomycetes</taxon>
        <taxon>Helotiales</taxon>
        <taxon>Dermateaceae</taxon>
        <taxon>Phlyctema</taxon>
    </lineage>
</organism>
<dbReference type="PANTHER" id="PTHR21599:SF0">
    <property type="entry name" value="GLYCERATE KINASE"/>
    <property type="match status" value="1"/>
</dbReference>
<dbReference type="Pfam" id="PF02595">
    <property type="entry name" value="Gly_kinase"/>
    <property type="match status" value="1"/>
</dbReference>
<dbReference type="InterPro" id="IPR018193">
    <property type="entry name" value="Glyc_kinase_flavodox-like_fold"/>
</dbReference>
<dbReference type="InterPro" id="IPR004381">
    <property type="entry name" value="Glycerate_kinase"/>
</dbReference>
<keyword evidence="3 4" id="KW-0418">Kinase</keyword>
<comment type="similarity">
    <text evidence="1">Belongs to the glycerate kinase type-1 family.</text>
</comment>
<evidence type="ECO:0000313" key="4">
    <source>
        <dbReference type="EMBL" id="KAL3417174.1"/>
    </source>
</evidence>
<dbReference type="InterPro" id="IPR036129">
    <property type="entry name" value="Glycerate_kinase_sf"/>
</dbReference>
<dbReference type="GO" id="GO:0016301">
    <property type="term" value="F:kinase activity"/>
    <property type="evidence" value="ECO:0007669"/>
    <property type="project" value="UniProtKB-KW"/>
</dbReference>
<dbReference type="EMBL" id="JBFCZG010000011">
    <property type="protein sequence ID" value="KAL3417174.1"/>
    <property type="molecule type" value="Genomic_DNA"/>
</dbReference>
<dbReference type="InterPro" id="IPR018197">
    <property type="entry name" value="Glycerate_kinase_RE-like"/>
</dbReference>
<dbReference type="NCBIfam" id="TIGR00045">
    <property type="entry name" value="glycerate kinase"/>
    <property type="match status" value="1"/>
</dbReference>
<reference evidence="4 5" key="1">
    <citation type="submission" date="2024-06" db="EMBL/GenBank/DDBJ databases">
        <title>Complete genome of Phlyctema vagabunda strain 19-DSS-EL-015.</title>
        <authorList>
            <person name="Fiorenzani C."/>
        </authorList>
    </citation>
    <scope>NUCLEOTIDE SEQUENCE [LARGE SCALE GENOMIC DNA]</scope>
    <source>
        <strain evidence="4 5">19-DSS-EL-015</strain>
    </source>
</reference>
<dbReference type="SUPFAM" id="SSF110738">
    <property type="entry name" value="Glycerate kinase I"/>
    <property type="match status" value="1"/>
</dbReference>
<comment type="caution">
    <text evidence="4">The sequence shown here is derived from an EMBL/GenBank/DDBJ whole genome shotgun (WGS) entry which is preliminary data.</text>
</comment>
<name>A0ABR4P1I7_9HELO</name>
<evidence type="ECO:0000256" key="1">
    <source>
        <dbReference type="ARBA" id="ARBA00006284"/>
    </source>
</evidence>
<evidence type="ECO:0000256" key="2">
    <source>
        <dbReference type="ARBA" id="ARBA00022679"/>
    </source>
</evidence>
<evidence type="ECO:0000313" key="5">
    <source>
        <dbReference type="Proteomes" id="UP001629113"/>
    </source>
</evidence>
<gene>
    <name evidence="4" type="ORF">PVAG01_11174</name>
</gene>
<protein>
    <submittedName>
        <fullName evidence="4">Glycerate kinase</fullName>
    </submittedName>
</protein>